<comment type="caution">
    <text evidence="5">The sequence shown here is derived from an EMBL/GenBank/DDBJ whole genome shotgun (WGS) entry which is preliminary data.</text>
</comment>
<dbReference type="NCBIfam" id="NF006053">
    <property type="entry name" value="PRK08201.1"/>
    <property type="match status" value="1"/>
</dbReference>
<dbReference type="Pfam" id="PF01546">
    <property type="entry name" value="Peptidase_M20"/>
    <property type="match status" value="1"/>
</dbReference>
<dbReference type="PANTHER" id="PTHR43270:SF12">
    <property type="entry name" value="SUCCINYL-DIAMINOPIMELATE DESUCCINYLASE"/>
    <property type="match status" value="1"/>
</dbReference>
<dbReference type="AlphaFoldDB" id="A0A538TNJ4"/>
<evidence type="ECO:0000256" key="1">
    <source>
        <dbReference type="ARBA" id="ARBA00022670"/>
    </source>
</evidence>
<keyword evidence="1" id="KW-0645">Protease</keyword>
<evidence type="ECO:0000256" key="3">
    <source>
        <dbReference type="ARBA" id="ARBA00022801"/>
    </source>
</evidence>
<dbReference type="InterPro" id="IPR051458">
    <property type="entry name" value="Cyt/Met_Dipeptidase"/>
</dbReference>
<gene>
    <name evidence="5" type="ORF">E6K79_05490</name>
</gene>
<dbReference type="Proteomes" id="UP000317691">
    <property type="component" value="Unassembled WGS sequence"/>
</dbReference>
<dbReference type="GO" id="GO:0008233">
    <property type="term" value="F:peptidase activity"/>
    <property type="evidence" value="ECO:0007669"/>
    <property type="project" value="UniProtKB-KW"/>
</dbReference>
<proteinExistence type="predicted"/>
<dbReference type="InterPro" id="IPR002933">
    <property type="entry name" value="Peptidase_M20"/>
</dbReference>
<sequence>MDLEKAFAYIKQNEKRLVDELVQFLKIPSISAHKEHDADVARALEYDKKKLESLGFRTEVWPTRAHAGLFAERTVSADLPTVLIYGHVDVQPVDPIELWESPPFEPRINDGKIWARGADDNKGQHYAQIAGVEAALKGGGELPVNVKFIIEADEEYDGEAMAAEFPKHGKKLACDVFVVSDSNFPDTDHPAVTLSLRGIQAVEITITGASGDKHSGEWGGMLYEPIDVLRWVIQNLKEFKTGKVLIPGFYDDVVPPNADTRAAIAQRPWNEADIAKTLGVKRLFHEEGFTVLESGTLRPTQQVNGIKGGYTGEGFKTVIGNKASAKISMRLVPNQAPEKIYQMFERHVRSLVGDMGTVEFRSFGAGKPFWSDPKSPYVQAGLRALETAFGKPAIMLAMGGSIPIVPALVETTGASCVMMGFGLPGDNLHAPNEHFPIANYLGGAKAAAAYLNEVATRVSAPARR</sequence>
<protein>
    <submittedName>
        <fullName evidence="5">Dipeptidase</fullName>
    </submittedName>
</protein>
<keyword evidence="3" id="KW-0378">Hydrolase</keyword>
<evidence type="ECO:0000259" key="4">
    <source>
        <dbReference type="Pfam" id="PF07687"/>
    </source>
</evidence>
<dbReference type="GO" id="GO:0046872">
    <property type="term" value="F:metal ion binding"/>
    <property type="evidence" value="ECO:0007669"/>
    <property type="project" value="UniProtKB-KW"/>
</dbReference>
<dbReference type="InterPro" id="IPR011650">
    <property type="entry name" value="Peptidase_M20_dimer"/>
</dbReference>
<accession>A0A538TNJ4</accession>
<dbReference type="SUPFAM" id="SSF53187">
    <property type="entry name" value="Zn-dependent exopeptidases"/>
    <property type="match status" value="1"/>
</dbReference>
<evidence type="ECO:0000313" key="6">
    <source>
        <dbReference type="Proteomes" id="UP000317691"/>
    </source>
</evidence>
<name>A0A538TNJ4_UNCEI</name>
<dbReference type="Gene3D" id="3.30.70.360">
    <property type="match status" value="1"/>
</dbReference>
<dbReference type="Pfam" id="PF07687">
    <property type="entry name" value="M20_dimer"/>
    <property type="match status" value="1"/>
</dbReference>
<dbReference type="GO" id="GO:0006508">
    <property type="term" value="P:proteolysis"/>
    <property type="evidence" value="ECO:0007669"/>
    <property type="project" value="UniProtKB-KW"/>
</dbReference>
<dbReference type="NCBIfam" id="NF006579">
    <property type="entry name" value="PRK09104.1"/>
    <property type="match status" value="1"/>
</dbReference>
<feature type="domain" description="Peptidase M20 dimerisation" evidence="4">
    <location>
        <begin position="195"/>
        <end position="350"/>
    </location>
</feature>
<evidence type="ECO:0000256" key="2">
    <source>
        <dbReference type="ARBA" id="ARBA00022723"/>
    </source>
</evidence>
<keyword evidence="2" id="KW-0479">Metal-binding</keyword>
<organism evidence="5 6">
    <name type="scientific">Eiseniibacteriota bacterium</name>
    <dbReference type="NCBI Taxonomy" id="2212470"/>
    <lineage>
        <taxon>Bacteria</taxon>
        <taxon>Candidatus Eiseniibacteriota</taxon>
    </lineage>
</organism>
<evidence type="ECO:0000313" key="5">
    <source>
        <dbReference type="EMBL" id="TMQ65219.1"/>
    </source>
</evidence>
<dbReference type="EMBL" id="VBOZ01000014">
    <property type="protein sequence ID" value="TMQ65219.1"/>
    <property type="molecule type" value="Genomic_DNA"/>
</dbReference>
<reference evidence="5 6" key="1">
    <citation type="journal article" date="2019" name="Nat. Microbiol.">
        <title>Mediterranean grassland soil C-N compound turnover is dependent on rainfall and depth, and is mediated by genomically divergent microorganisms.</title>
        <authorList>
            <person name="Diamond S."/>
            <person name="Andeer P.F."/>
            <person name="Li Z."/>
            <person name="Crits-Christoph A."/>
            <person name="Burstein D."/>
            <person name="Anantharaman K."/>
            <person name="Lane K.R."/>
            <person name="Thomas B.C."/>
            <person name="Pan C."/>
            <person name="Northen T.R."/>
            <person name="Banfield J.F."/>
        </authorList>
    </citation>
    <scope>NUCLEOTIDE SEQUENCE [LARGE SCALE GENOMIC DNA]</scope>
    <source>
        <strain evidence="5">WS_9</strain>
    </source>
</reference>
<dbReference type="Gene3D" id="3.40.630.10">
    <property type="entry name" value="Zn peptidases"/>
    <property type="match status" value="1"/>
</dbReference>
<dbReference type="PANTHER" id="PTHR43270">
    <property type="entry name" value="BETA-ALA-HIS DIPEPTIDASE"/>
    <property type="match status" value="1"/>
</dbReference>